<dbReference type="EMBL" id="JAUMVS010000081">
    <property type="protein sequence ID" value="MDO4842038.1"/>
    <property type="molecule type" value="Genomic_DNA"/>
</dbReference>
<dbReference type="AlphaFoldDB" id="A0AA43U677"/>
<reference evidence="1" key="1">
    <citation type="submission" date="2023-07" db="EMBL/GenBank/DDBJ databases">
        <title>Between Cages and Wild: Unraveling the Impact of Captivity on Animal Microbiomes and Antimicrobial Resistance.</title>
        <authorList>
            <person name="Schmartz G.P."/>
            <person name="Rehner J."/>
            <person name="Schuff M.J."/>
            <person name="Becker S.L."/>
            <person name="Kravczyk M."/>
            <person name="Gurevich A."/>
            <person name="Francke R."/>
            <person name="Mueller R."/>
            <person name="Keller V."/>
            <person name="Keller A."/>
        </authorList>
    </citation>
    <scope>NUCLEOTIDE SEQUENCE</scope>
    <source>
        <strain evidence="1">S12M_St_49</strain>
    </source>
</reference>
<evidence type="ECO:0000313" key="1">
    <source>
        <dbReference type="EMBL" id="MDO4842038.1"/>
    </source>
</evidence>
<keyword evidence="2" id="KW-1185">Reference proteome</keyword>
<comment type="caution">
    <text evidence="1">The sequence shown here is derived from an EMBL/GenBank/DDBJ whole genome shotgun (WGS) entry which is preliminary data.</text>
</comment>
<accession>A0AA43U677</accession>
<evidence type="ECO:0000313" key="2">
    <source>
        <dbReference type="Proteomes" id="UP001168575"/>
    </source>
</evidence>
<name>A0AA43U677_9ACTN</name>
<gene>
    <name evidence="1" type="ORF">Q3982_05110</name>
</gene>
<proteinExistence type="predicted"/>
<dbReference type="Proteomes" id="UP001168575">
    <property type="component" value="Unassembled WGS sequence"/>
</dbReference>
<protein>
    <submittedName>
        <fullName evidence="1">Uncharacterized protein</fullName>
    </submittedName>
</protein>
<organism evidence="1 2">
    <name type="scientific">Phoenicibacter congonensis</name>
    <dbReference type="NCBI Taxonomy" id="1944646"/>
    <lineage>
        <taxon>Bacteria</taxon>
        <taxon>Bacillati</taxon>
        <taxon>Actinomycetota</taxon>
        <taxon>Coriobacteriia</taxon>
        <taxon>Eggerthellales</taxon>
        <taxon>Eggerthellaceae</taxon>
        <taxon>Phoenicibacter</taxon>
    </lineage>
</organism>
<sequence>MTTTIQRETITDARIIELNGLRDKPCMNEFGGCYIVSKARVFDDGEVFEVERVTDVNVFATEGEAEKHVARMCRSYVDSVIKYVYTVRYHHVKF</sequence>